<dbReference type="Proteomes" id="UP000054485">
    <property type="component" value="Unassembled WGS sequence"/>
</dbReference>
<reference evidence="1 2" key="1">
    <citation type="submission" date="2014-04" db="EMBL/GenBank/DDBJ databases">
        <authorList>
            <consortium name="DOE Joint Genome Institute"/>
            <person name="Kuo A."/>
            <person name="Ruytinx J."/>
            <person name="Rineau F."/>
            <person name="Colpaert J."/>
            <person name="Kohler A."/>
            <person name="Nagy L.G."/>
            <person name="Floudas D."/>
            <person name="Copeland A."/>
            <person name="Barry K.W."/>
            <person name="Cichocki N."/>
            <person name="Veneault-Fourrey C."/>
            <person name="LaButti K."/>
            <person name="Lindquist E.A."/>
            <person name="Lipzen A."/>
            <person name="Lundell T."/>
            <person name="Morin E."/>
            <person name="Murat C."/>
            <person name="Sun H."/>
            <person name="Tunlid A."/>
            <person name="Henrissat B."/>
            <person name="Grigoriev I.V."/>
            <person name="Hibbett D.S."/>
            <person name="Martin F."/>
            <person name="Nordberg H.P."/>
            <person name="Cantor M.N."/>
            <person name="Hua S.X."/>
        </authorList>
    </citation>
    <scope>NUCLEOTIDE SEQUENCE [LARGE SCALE GENOMIC DNA]</scope>
    <source>
        <strain evidence="1 2">UH-Slu-Lm8-n1</strain>
    </source>
</reference>
<evidence type="ECO:0000313" key="1">
    <source>
        <dbReference type="EMBL" id="KIK42354.1"/>
    </source>
</evidence>
<proteinExistence type="predicted"/>
<sequence>MHTIRNWTFGSQDASTSSPQWATFLSHQVRDALEIVRVVLKLLYANHIFVHRPDITAQPIDLSVRGDGQSMLYLLCFNPLCVTICCLTSQVLCPRMFLVAQV</sequence>
<accession>A0A0D0AX00</accession>
<dbReference type="HOGENOM" id="CLU_2279322_0_0_1"/>
<organism evidence="1 2">
    <name type="scientific">Suillus luteus UH-Slu-Lm8-n1</name>
    <dbReference type="NCBI Taxonomy" id="930992"/>
    <lineage>
        <taxon>Eukaryota</taxon>
        <taxon>Fungi</taxon>
        <taxon>Dikarya</taxon>
        <taxon>Basidiomycota</taxon>
        <taxon>Agaricomycotina</taxon>
        <taxon>Agaricomycetes</taxon>
        <taxon>Agaricomycetidae</taxon>
        <taxon>Boletales</taxon>
        <taxon>Suillineae</taxon>
        <taxon>Suillaceae</taxon>
        <taxon>Suillus</taxon>
    </lineage>
</organism>
<protein>
    <submittedName>
        <fullName evidence="1">Uncharacterized protein</fullName>
    </submittedName>
</protein>
<dbReference type="AlphaFoldDB" id="A0A0D0AX00"/>
<gene>
    <name evidence="1" type="ORF">CY34DRAFT_151756</name>
</gene>
<dbReference type="EMBL" id="KN835241">
    <property type="protein sequence ID" value="KIK42354.1"/>
    <property type="molecule type" value="Genomic_DNA"/>
</dbReference>
<evidence type="ECO:0000313" key="2">
    <source>
        <dbReference type="Proteomes" id="UP000054485"/>
    </source>
</evidence>
<name>A0A0D0AX00_9AGAM</name>
<keyword evidence="2" id="KW-1185">Reference proteome</keyword>
<reference evidence="2" key="2">
    <citation type="submission" date="2015-01" db="EMBL/GenBank/DDBJ databases">
        <title>Evolutionary Origins and Diversification of the Mycorrhizal Mutualists.</title>
        <authorList>
            <consortium name="DOE Joint Genome Institute"/>
            <consortium name="Mycorrhizal Genomics Consortium"/>
            <person name="Kohler A."/>
            <person name="Kuo A."/>
            <person name="Nagy L.G."/>
            <person name="Floudas D."/>
            <person name="Copeland A."/>
            <person name="Barry K.W."/>
            <person name="Cichocki N."/>
            <person name="Veneault-Fourrey C."/>
            <person name="LaButti K."/>
            <person name="Lindquist E.A."/>
            <person name="Lipzen A."/>
            <person name="Lundell T."/>
            <person name="Morin E."/>
            <person name="Murat C."/>
            <person name="Riley R."/>
            <person name="Ohm R."/>
            <person name="Sun H."/>
            <person name="Tunlid A."/>
            <person name="Henrissat B."/>
            <person name="Grigoriev I.V."/>
            <person name="Hibbett D.S."/>
            <person name="Martin F."/>
        </authorList>
    </citation>
    <scope>NUCLEOTIDE SEQUENCE [LARGE SCALE GENOMIC DNA]</scope>
    <source>
        <strain evidence="2">UH-Slu-Lm8-n1</strain>
    </source>
</reference>
<dbReference type="InParanoid" id="A0A0D0AX00"/>